<dbReference type="Gene3D" id="1.20.58.340">
    <property type="entry name" value="Magnesium transport protein CorA, transmembrane region"/>
    <property type="match status" value="2"/>
</dbReference>
<dbReference type="GO" id="GO:0050897">
    <property type="term" value="F:cobalt ion binding"/>
    <property type="evidence" value="ECO:0007669"/>
    <property type="project" value="TreeGrafter"/>
</dbReference>
<comment type="similarity">
    <text evidence="2">Belongs to the CorA metal ion transporter (MIT) (TC 1.A.35) family.</text>
</comment>
<gene>
    <name evidence="12" type="ORF">SAMN05216186_10385</name>
</gene>
<dbReference type="EMBL" id="FNFD01000003">
    <property type="protein sequence ID" value="SDJ85846.1"/>
    <property type="molecule type" value="Genomic_DNA"/>
</dbReference>
<dbReference type="STRING" id="137658.SAMN05216186_10385"/>
<dbReference type="InterPro" id="IPR002523">
    <property type="entry name" value="MgTranspt_CorA/ZnTranspt_ZntB"/>
</dbReference>
<keyword evidence="13" id="KW-1185">Reference proteome</keyword>
<evidence type="ECO:0000256" key="4">
    <source>
        <dbReference type="ARBA" id="ARBA00022475"/>
    </source>
</evidence>
<feature type="transmembrane region" description="Helical" evidence="11">
    <location>
        <begin position="270"/>
        <end position="292"/>
    </location>
</feature>
<name>A0A1G8X6A4_9PSED</name>
<dbReference type="GO" id="GO:0015087">
    <property type="term" value="F:cobalt ion transmembrane transporter activity"/>
    <property type="evidence" value="ECO:0007669"/>
    <property type="project" value="TreeGrafter"/>
</dbReference>
<keyword evidence="3" id="KW-0813">Transport</keyword>
<keyword evidence="4" id="KW-1003">Cell membrane</keyword>
<dbReference type="SUPFAM" id="SSF144083">
    <property type="entry name" value="Magnesium transport protein CorA, transmembrane region"/>
    <property type="match status" value="1"/>
</dbReference>
<evidence type="ECO:0000256" key="11">
    <source>
        <dbReference type="SAM" id="Phobius"/>
    </source>
</evidence>
<evidence type="ECO:0000256" key="8">
    <source>
        <dbReference type="ARBA" id="ARBA00022989"/>
    </source>
</evidence>
<dbReference type="RefSeq" id="WP_084333717.1">
    <property type="nucleotide sequence ID" value="NZ_FNFD01000003.1"/>
</dbReference>
<dbReference type="Pfam" id="PF01544">
    <property type="entry name" value="CorA"/>
    <property type="match status" value="1"/>
</dbReference>
<dbReference type="InterPro" id="IPR045863">
    <property type="entry name" value="CorA_TM1_TM2"/>
</dbReference>
<feature type="transmembrane region" description="Helical" evidence="11">
    <location>
        <begin position="304"/>
        <end position="325"/>
    </location>
</feature>
<proteinExistence type="inferred from homology"/>
<sequence length="331" mass="37643">MTDNDADERGLVFGFVLNGRGGGRQVSRNDLAILDLAPGESLWLHWDRGHPEAQAWLRESAALNPFDCDLLLAEATRPRLLPSSGDGLLLFLRGVNLNPGAEPEDMVSLRVYSDAQRVISLRLRPTKAVSQVREELERGQGPKTSSEIVLSLADYLTDKVDDLSVFLSEQLDELEEAVEQDERALPDRYLLQTLRRRAAGLKRYLAPQREIFAQMARHKLSWFVDDDTVYWNELHNSLTRNLEELEMIRERISLLESLEQRRLSERTNRIMYMLTIITGFFLPLSFFTGLMGMNVGGMPGADNAFGFALACLFSAAIAASQWLIFRWLRWL</sequence>
<evidence type="ECO:0000256" key="6">
    <source>
        <dbReference type="ARBA" id="ARBA00022692"/>
    </source>
</evidence>
<organism evidence="12 13">
    <name type="scientific">Pseudomonas indica</name>
    <dbReference type="NCBI Taxonomy" id="137658"/>
    <lineage>
        <taxon>Bacteria</taxon>
        <taxon>Pseudomonadati</taxon>
        <taxon>Pseudomonadota</taxon>
        <taxon>Gammaproteobacteria</taxon>
        <taxon>Pseudomonadales</taxon>
        <taxon>Pseudomonadaceae</taxon>
        <taxon>Pseudomonas</taxon>
    </lineage>
</organism>
<keyword evidence="10 11" id="KW-0472">Membrane</keyword>
<dbReference type="SUPFAM" id="SSF143865">
    <property type="entry name" value="CorA soluble domain-like"/>
    <property type="match status" value="1"/>
</dbReference>
<accession>A0A1G8X6A4</accession>
<dbReference type="GO" id="GO:0005886">
    <property type="term" value="C:plasma membrane"/>
    <property type="evidence" value="ECO:0007669"/>
    <property type="project" value="UniProtKB-SubCell"/>
</dbReference>
<comment type="subcellular location">
    <subcellularLocation>
        <location evidence="1">Cell membrane</location>
        <topology evidence="1">Multi-pass membrane protein</topology>
    </subcellularLocation>
</comment>
<keyword evidence="8 11" id="KW-1133">Transmembrane helix</keyword>
<dbReference type="AlphaFoldDB" id="A0A1G8X6A4"/>
<keyword evidence="9" id="KW-0406">Ion transport</keyword>
<dbReference type="Proteomes" id="UP000198706">
    <property type="component" value="Unassembled WGS sequence"/>
</dbReference>
<evidence type="ECO:0000256" key="7">
    <source>
        <dbReference type="ARBA" id="ARBA00022833"/>
    </source>
</evidence>
<protein>
    <submittedName>
        <fullName evidence="12">Zinc transporter</fullName>
    </submittedName>
</protein>
<keyword evidence="6 11" id="KW-0812">Transmembrane</keyword>
<evidence type="ECO:0000256" key="3">
    <source>
        <dbReference type="ARBA" id="ARBA00022448"/>
    </source>
</evidence>
<keyword evidence="5" id="KW-0997">Cell inner membrane</keyword>
<dbReference type="InterPro" id="IPR045861">
    <property type="entry name" value="CorA_cytoplasmic_dom"/>
</dbReference>
<dbReference type="GO" id="GO:0000287">
    <property type="term" value="F:magnesium ion binding"/>
    <property type="evidence" value="ECO:0007669"/>
    <property type="project" value="TreeGrafter"/>
</dbReference>
<evidence type="ECO:0000256" key="9">
    <source>
        <dbReference type="ARBA" id="ARBA00023065"/>
    </source>
</evidence>
<dbReference type="Gene3D" id="3.30.460.20">
    <property type="entry name" value="CorA soluble domain-like"/>
    <property type="match status" value="1"/>
</dbReference>
<evidence type="ECO:0000256" key="5">
    <source>
        <dbReference type="ARBA" id="ARBA00022519"/>
    </source>
</evidence>
<evidence type="ECO:0000313" key="12">
    <source>
        <dbReference type="EMBL" id="SDJ85846.1"/>
    </source>
</evidence>
<evidence type="ECO:0000256" key="10">
    <source>
        <dbReference type="ARBA" id="ARBA00023136"/>
    </source>
</evidence>
<dbReference type="CDD" id="cd12833">
    <property type="entry name" value="ZntB-like_1"/>
    <property type="match status" value="1"/>
</dbReference>
<dbReference type="PANTHER" id="PTHR46494">
    <property type="entry name" value="CORA FAMILY METAL ION TRANSPORTER (EUROFUNG)"/>
    <property type="match status" value="1"/>
</dbReference>
<evidence type="ECO:0000256" key="2">
    <source>
        <dbReference type="ARBA" id="ARBA00009765"/>
    </source>
</evidence>
<evidence type="ECO:0000313" key="13">
    <source>
        <dbReference type="Proteomes" id="UP000198706"/>
    </source>
</evidence>
<dbReference type="GO" id="GO:0015095">
    <property type="term" value="F:magnesium ion transmembrane transporter activity"/>
    <property type="evidence" value="ECO:0007669"/>
    <property type="project" value="TreeGrafter"/>
</dbReference>
<evidence type="ECO:0000256" key="1">
    <source>
        <dbReference type="ARBA" id="ARBA00004651"/>
    </source>
</evidence>
<reference evidence="12 13" key="1">
    <citation type="submission" date="2016-10" db="EMBL/GenBank/DDBJ databases">
        <authorList>
            <person name="de Groot N.N."/>
        </authorList>
    </citation>
    <scope>NUCLEOTIDE SEQUENCE [LARGE SCALE GENOMIC DNA]</scope>
    <source>
        <strain evidence="12 13">JCM 21544</strain>
    </source>
</reference>
<dbReference type="PANTHER" id="PTHR46494:SF3">
    <property type="entry name" value="ZINC TRANSPORT PROTEIN ZNTB"/>
    <property type="match status" value="1"/>
</dbReference>
<keyword evidence="7" id="KW-0862">Zinc</keyword>